<name>A0ACC0WIA8_9STRA</name>
<comment type="caution">
    <text evidence="1">The sequence shown here is derived from an EMBL/GenBank/DDBJ whole genome shotgun (WGS) entry which is preliminary data.</text>
</comment>
<dbReference type="EMBL" id="CM047591">
    <property type="protein sequence ID" value="KAI9918317.1"/>
    <property type="molecule type" value="Genomic_DNA"/>
</dbReference>
<reference evidence="1 2" key="1">
    <citation type="journal article" date="2022" name="bioRxiv">
        <title>The genome of the oomycete Peronosclerospora sorghi, a cosmopolitan pathogen of maize and sorghum, is inflated with dispersed pseudogenes.</title>
        <authorList>
            <person name="Fletcher K."/>
            <person name="Martin F."/>
            <person name="Isakeit T."/>
            <person name="Cavanaugh K."/>
            <person name="Magill C."/>
            <person name="Michelmore R."/>
        </authorList>
    </citation>
    <scope>NUCLEOTIDE SEQUENCE [LARGE SCALE GENOMIC DNA]</scope>
    <source>
        <strain evidence="1">P6</strain>
    </source>
</reference>
<dbReference type="Proteomes" id="UP001163321">
    <property type="component" value="Chromosome 12"/>
</dbReference>
<sequence length="169" mass="18750">MQRTRDALAVRTSILDIALATTTAHWNLDLARLLEVVAFMIRQLPVSYNFRRGILCDGEFPHLSSRVRSLVPGASASDLPLKRVVVGLNLFPTEIDASVAKFSEHSGAFNRYVNLSHAAVKQTPRLYSPRHGGGWTLASVRSNPKQAAFLKLLVRKVREQKEKTATAET</sequence>
<keyword evidence="2" id="KW-1185">Reference proteome</keyword>
<organism evidence="1 2">
    <name type="scientific">Peronosclerospora sorghi</name>
    <dbReference type="NCBI Taxonomy" id="230839"/>
    <lineage>
        <taxon>Eukaryota</taxon>
        <taxon>Sar</taxon>
        <taxon>Stramenopiles</taxon>
        <taxon>Oomycota</taxon>
        <taxon>Peronosporomycetes</taxon>
        <taxon>Peronosporales</taxon>
        <taxon>Peronosporaceae</taxon>
        <taxon>Peronosclerospora</taxon>
    </lineage>
</organism>
<gene>
    <name evidence="1" type="ORF">PsorP6_012256</name>
</gene>
<accession>A0ACC0WIA8</accession>
<protein>
    <submittedName>
        <fullName evidence="1">Uncharacterized protein</fullName>
    </submittedName>
</protein>
<evidence type="ECO:0000313" key="1">
    <source>
        <dbReference type="EMBL" id="KAI9918317.1"/>
    </source>
</evidence>
<evidence type="ECO:0000313" key="2">
    <source>
        <dbReference type="Proteomes" id="UP001163321"/>
    </source>
</evidence>
<proteinExistence type="predicted"/>